<accession>A0A4Y2VG07</accession>
<protein>
    <submittedName>
        <fullName evidence="1">Uncharacterized protein</fullName>
    </submittedName>
</protein>
<organism evidence="1 2">
    <name type="scientific">Araneus ventricosus</name>
    <name type="common">Orbweaver spider</name>
    <name type="synonym">Epeira ventricosa</name>
    <dbReference type="NCBI Taxonomy" id="182803"/>
    <lineage>
        <taxon>Eukaryota</taxon>
        <taxon>Metazoa</taxon>
        <taxon>Ecdysozoa</taxon>
        <taxon>Arthropoda</taxon>
        <taxon>Chelicerata</taxon>
        <taxon>Arachnida</taxon>
        <taxon>Araneae</taxon>
        <taxon>Araneomorphae</taxon>
        <taxon>Entelegynae</taxon>
        <taxon>Araneoidea</taxon>
        <taxon>Araneidae</taxon>
        <taxon>Araneus</taxon>
    </lineage>
</organism>
<keyword evidence="2" id="KW-1185">Reference proteome</keyword>
<reference evidence="1 2" key="1">
    <citation type="journal article" date="2019" name="Sci. Rep.">
        <title>Orb-weaving spider Araneus ventricosus genome elucidates the spidroin gene catalogue.</title>
        <authorList>
            <person name="Kono N."/>
            <person name="Nakamura H."/>
            <person name="Ohtoshi R."/>
            <person name="Moran D.A.P."/>
            <person name="Shinohara A."/>
            <person name="Yoshida Y."/>
            <person name="Fujiwara M."/>
            <person name="Mori M."/>
            <person name="Tomita M."/>
            <person name="Arakawa K."/>
        </authorList>
    </citation>
    <scope>NUCLEOTIDE SEQUENCE [LARGE SCALE GENOMIC DNA]</scope>
</reference>
<gene>
    <name evidence="1" type="ORF">AVEN_250092_1</name>
</gene>
<dbReference type="AlphaFoldDB" id="A0A4Y2VG07"/>
<dbReference type="OrthoDB" id="6457081at2759"/>
<sequence length="175" mass="20270">MDDFVLIEKIQSNPILQDGISKMVRRTKALNLVTVDWKNTLENNHLFLAHANGMIRYSKGHRSKGEIIYVKNIIGMQNYFNVIVAGYWSFEKPDECLLEDVTKNTTLVCRLSTPLIEIGKVMMENQQQKLQDNCKFFIETCNPALCVACKRHTTQSRRHSNNWCILKTKLYNGEN</sequence>
<comment type="caution">
    <text evidence="1">The sequence shown here is derived from an EMBL/GenBank/DDBJ whole genome shotgun (WGS) entry which is preliminary data.</text>
</comment>
<evidence type="ECO:0000313" key="2">
    <source>
        <dbReference type="Proteomes" id="UP000499080"/>
    </source>
</evidence>
<evidence type="ECO:0000313" key="1">
    <source>
        <dbReference type="EMBL" id="GBO23264.1"/>
    </source>
</evidence>
<name>A0A4Y2VG07_ARAVE</name>
<dbReference type="EMBL" id="BGPR01046298">
    <property type="protein sequence ID" value="GBO23264.1"/>
    <property type="molecule type" value="Genomic_DNA"/>
</dbReference>
<proteinExistence type="predicted"/>
<dbReference type="Proteomes" id="UP000499080">
    <property type="component" value="Unassembled WGS sequence"/>
</dbReference>